<dbReference type="GeneID" id="88848540"/>
<feature type="transmembrane region" description="Helical" evidence="1">
    <location>
        <begin position="98"/>
        <end position="115"/>
    </location>
</feature>
<evidence type="ECO:0000313" key="2">
    <source>
        <dbReference type="EMBL" id="BBH49811.1"/>
    </source>
</evidence>
<gene>
    <name evidence="2" type="ORF">Pcatena_03980</name>
</gene>
<feature type="transmembrane region" description="Helical" evidence="1">
    <location>
        <begin position="196"/>
        <end position="213"/>
    </location>
</feature>
<keyword evidence="3" id="KW-1185">Reference proteome</keyword>
<reference evidence="3" key="1">
    <citation type="submission" date="2018-11" db="EMBL/GenBank/DDBJ databases">
        <title>Comparative genomics of Parolsenella catena and Libanicoccus massiliensis: Reclassification of Libanicoccus massiliensis as Parolsenella massiliensis comb. nov.</title>
        <authorList>
            <person name="Sakamoto M."/>
            <person name="Ikeyama N."/>
            <person name="Murakami T."/>
            <person name="Mori H."/>
            <person name="Yuki M."/>
            <person name="Ohkuma M."/>
        </authorList>
    </citation>
    <scope>NUCLEOTIDE SEQUENCE [LARGE SCALE GENOMIC DNA]</scope>
    <source>
        <strain evidence="3">JCM 31932</strain>
    </source>
</reference>
<evidence type="ECO:0000256" key="1">
    <source>
        <dbReference type="SAM" id="Phobius"/>
    </source>
</evidence>
<dbReference type="OrthoDB" id="3194769at2"/>
<dbReference type="EMBL" id="AP019367">
    <property type="protein sequence ID" value="BBH49811.1"/>
    <property type="molecule type" value="Genomic_DNA"/>
</dbReference>
<feature type="transmembrane region" description="Helical" evidence="1">
    <location>
        <begin position="28"/>
        <end position="52"/>
    </location>
</feature>
<dbReference type="Proteomes" id="UP000273154">
    <property type="component" value="Chromosome"/>
</dbReference>
<accession>A0A3G9JWG0</accession>
<feature type="transmembrane region" description="Helical" evidence="1">
    <location>
        <begin position="378"/>
        <end position="397"/>
    </location>
</feature>
<feature type="transmembrane region" description="Helical" evidence="1">
    <location>
        <begin position="354"/>
        <end position="372"/>
    </location>
</feature>
<sequence length="585" mass="62036">MANKPVADSRRGTQARLGALREPGRAGIVSLAAALVPVLLICLLATPIYPMSPDEQVQQLYASGRFLGAGQQLLMPYSLVTFSAPISALYALLPAVPWYALALLGLVVASFAVAWDKTLRSRMSGRLCVPTLALLVALEVISTLYLTYTIVAFLAVGAGLMLVLGRAAFDSPGGAHATDVAGMALVAAGYSLRPESGLAAIVVFAPFAVWVLVRNRNAGSIARGVIVVALVGVCAFAGRFAYDHTSGWEGYSAYLDAGRSALDYPDLPTEAVQAVEPALSDNDVDVLYNWLFADDGVFGTEFFERLGQRVDHLGLSNLASSLRAKTTYLLVGLVALVGLYAWALVRDLGEGRGALAAGIVLMLLASCGVLILRARVRLHVVIPLVAMGVFALVSLAGGSERPVGRHAAPATTRAASPCPVPLAAACVVLALAVSGGFWLKVARPLATRSTSPTIVAARAYVDENPDQLVVFGRSQTLMFAGTNALAFEAWDWPDNMLPIGGWENHTAPWASFLARWGIEGNDVLQQLPERSDMVAVLQPKKMELIRTYLSEHSGREVEASVVQDLGPGAADPSVDVYVYRFTYAS</sequence>
<dbReference type="AlphaFoldDB" id="A0A3G9JWG0"/>
<keyword evidence="1" id="KW-0472">Membrane</keyword>
<proteinExistence type="predicted"/>
<evidence type="ECO:0000313" key="3">
    <source>
        <dbReference type="Proteomes" id="UP000273154"/>
    </source>
</evidence>
<name>A0A3G9JWG0_9ACTN</name>
<organism evidence="2 3">
    <name type="scientific">Parolsenella catena</name>
    <dbReference type="NCBI Taxonomy" id="2003188"/>
    <lineage>
        <taxon>Bacteria</taxon>
        <taxon>Bacillati</taxon>
        <taxon>Actinomycetota</taxon>
        <taxon>Coriobacteriia</taxon>
        <taxon>Coriobacteriales</taxon>
        <taxon>Atopobiaceae</taxon>
        <taxon>Parolsenella</taxon>
    </lineage>
</organism>
<feature type="transmembrane region" description="Helical" evidence="1">
    <location>
        <begin position="418"/>
        <end position="439"/>
    </location>
</feature>
<keyword evidence="1" id="KW-1133">Transmembrane helix</keyword>
<dbReference type="RefSeq" id="WP_126421171.1">
    <property type="nucleotide sequence ID" value="NZ_AP019367.1"/>
</dbReference>
<dbReference type="KEGG" id="pcat:Pcatena_03980"/>
<protein>
    <recommendedName>
        <fullName evidence="4">Glycosyltransferase RgtA/B/C/D-like domain-containing protein</fullName>
    </recommendedName>
</protein>
<evidence type="ECO:0008006" key="4">
    <source>
        <dbReference type="Google" id="ProtNLM"/>
    </source>
</evidence>
<feature type="transmembrane region" description="Helical" evidence="1">
    <location>
        <begin position="225"/>
        <end position="242"/>
    </location>
</feature>
<feature type="transmembrane region" description="Helical" evidence="1">
    <location>
        <begin position="326"/>
        <end position="345"/>
    </location>
</feature>
<feature type="transmembrane region" description="Helical" evidence="1">
    <location>
        <begin position="127"/>
        <end position="156"/>
    </location>
</feature>
<keyword evidence="1" id="KW-0812">Transmembrane</keyword>